<dbReference type="PROSITE" id="PS51725">
    <property type="entry name" value="ABM"/>
    <property type="match status" value="1"/>
</dbReference>
<protein>
    <submittedName>
        <fullName evidence="4">Antibiotic biosynthesis monooxygenase</fullName>
    </submittedName>
</protein>
<reference evidence="4" key="1">
    <citation type="submission" date="2022-10" db="EMBL/GenBank/DDBJ databases">
        <title>Characterization and whole genome sequencing of a new Roseateles species, isolated from fresh water.</title>
        <authorList>
            <person name="Guliayeva D.Y."/>
            <person name="Akhremchuk A.E."/>
            <person name="Sikolenko M.A."/>
            <person name="Valentovich L.N."/>
            <person name="Sidarenka A.V."/>
        </authorList>
    </citation>
    <scope>NUCLEOTIDE SEQUENCE</scope>
    <source>
        <strain evidence="4">BIM B-1768</strain>
    </source>
</reference>
<feature type="domain" description="ABM" evidence="3">
    <location>
        <begin position="40"/>
        <end position="130"/>
    </location>
</feature>
<feature type="region of interest" description="Disordered" evidence="1">
    <location>
        <begin position="1"/>
        <end position="22"/>
    </location>
</feature>
<feature type="transmembrane region" description="Helical" evidence="2">
    <location>
        <begin position="152"/>
        <end position="177"/>
    </location>
</feature>
<dbReference type="InterPro" id="IPR038762">
    <property type="entry name" value="ABM_predict"/>
</dbReference>
<evidence type="ECO:0000256" key="1">
    <source>
        <dbReference type="SAM" id="MobiDB-lite"/>
    </source>
</evidence>
<dbReference type="EMBL" id="CP104562">
    <property type="protein sequence ID" value="UXH77752.1"/>
    <property type="molecule type" value="Genomic_DNA"/>
</dbReference>
<dbReference type="Gene3D" id="3.30.70.100">
    <property type="match status" value="1"/>
</dbReference>
<dbReference type="SUPFAM" id="SSF54909">
    <property type="entry name" value="Dimeric alpha+beta barrel"/>
    <property type="match status" value="1"/>
</dbReference>
<feature type="transmembrane region" description="Helical" evidence="2">
    <location>
        <begin position="183"/>
        <end position="202"/>
    </location>
</feature>
<dbReference type="InterPro" id="IPR011008">
    <property type="entry name" value="Dimeric_a/b-barrel"/>
</dbReference>
<evidence type="ECO:0000313" key="4">
    <source>
        <dbReference type="EMBL" id="UXH77752.1"/>
    </source>
</evidence>
<gene>
    <name evidence="4" type="ORF">N4261_22665</name>
</gene>
<dbReference type="InterPro" id="IPR007138">
    <property type="entry name" value="ABM_dom"/>
</dbReference>
<dbReference type="GO" id="GO:0004497">
    <property type="term" value="F:monooxygenase activity"/>
    <property type="evidence" value="ECO:0007669"/>
    <property type="project" value="UniProtKB-KW"/>
</dbReference>
<proteinExistence type="predicted"/>
<accession>A0ABY6AXX7</accession>
<dbReference type="Pfam" id="PF03992">
    <property type="entry name" value="ABM"/>
    <property type="match status" value="1"/>
</dbReference>
<evidence type="ECO:0000313" key="5">
    <source>
        <dbReference type="Proteomes" id="UP001064933"/>
    </source>
</evidence>
<keyword evidence="2" id="KW-0472">Membrane</keyword>
<dbReference type="PANTHER" id="PTHR40057">
    <property type="entry name" value="SLR1162 PROTEIN"/>
    <property type="match status" value="1"/>
</dbReference>
<feature type="compositionally biased region" description="Basic and acidic residues" evidence="1">
    <location>
        <begin position="9"/>
        <end position="18"/>
    </location>
</feature>
<name>A0ABY6AXX7_9BURK</name>
<dbReference type="PANTHER" id="PTHR40057:SF1">
    <property type="entry name" value="SLR1162 PROTEIN"/>
    <property type="match status" value="1"/>
</dbReference>
<keyword evidence="4" id="KW-0560">Oxidoreductase</keyword>
<dbReference type="Proteomes" id="UP001064933">
    <property type="component" value="Chromosome"/>
</dbReference>
<evidence type="ECO:0000259" key="3">
    <source>
        <dbReference type="PROSITE" id="PS51725"/>
    </source>
</evidence>
<keyword evidence="2" id="KW-0812">Transmembrane</keyword>
<keyword evidence="5" id="KW-1185">Reference proteome</keyword>
<organism evidence="4 5">
    <name type="scientific">Roseateles amylovorans</name>
    <dbReference type="NCBI Taxonomy" id="2978473"/>
    <lineage>
        <taxon>Bacteria</taxon>
        <taxon>Pseudomonadati</taxon>
        <taxon>Pseudomonadota</taxon>
        <taxon>Betaproteobacteria</taxon>
        <taxon>Burkholderiales</taxon>
        <taxon>Sphaerotilaceae</taxon>
        <taxon>Roseateles</taxon>
    </lineage>
</organism>
<keyword evidence="4" id="KW-0503">Monooxygenase</keyword>
<sequence length="215" mass="24322">MDTPPPQDATHRATDDRQPTLSSAQLPDVEALDLPRPDMVTAVIRQQVRPDHWQAYEDWLHRIIPIAARFPGHRGAQVIKPPAGSFLYTVTLHFDTIAHADDWFRSEARQALLREVAPLLASPEEVKTVTGLEFWFEPPAAHPAPRRFKQALATWSVIFPLTSLLGMTLGPWLHAWLGGWGRLAANLAVSGITVVLMTYVIMPRYTRWLARWLSR</sequence>
<evidence type="ECO:0000256" key="2">
    <source>
        <dbReference type="SAM" id="Phobius"/>
    </source>
</evidence>
<dbReference type="RefSeq" id="WP_261757507.1">
    <property type="nucleotide sequence ID" value="NZ_CP104562.2"/>
</dbReference>
<keyword evidence="2" id="KW-1133">Transmembrane helix</keyword>